<evidence type="ECO:0008006" key="4">
    <source>
        <dbReference type="Google" id="ProtNLM"/>
    </source>
</evidence>
<name>A0A098S2A4_9BACT</name>
<gene>
    <name evidence="2" type="ORF">IX84_22875</name>
</gene>
<dbReference type="Pfam" id="PF16153">
    <property type="entry name" value="DUF4861"/>
    <property type="match status" value="1"/>
</dbReference>
<dbReference type="STRING" id="1524460.IX84_22875"/>
<keyword evidence="1" id="KW-0732">Signal</keyword>
<proteinExistence type="predicted"/>
<reference evidence="2 3" key="1">
    <citation type="journal article" date="2014" name="Int. J. Syst. Evol. Microbiol.">
        <title>Phaeodactylibacter xiamenensis gen. nov., sp. nov., a member of the family Saprospiraceae isolated from the marine alga Phaeodactylum tricornutum.</title>
        <authorList>
            <person name="Chen Z.Jr."/>
            <person name="Lei X."/>
            <person name="Lai Q."/>
            <person name="Li Y."/>
            <person name="Zhang B."/>
            <person name="Zhang J."/>
            <person name="Zhang H."/>
            <person name="Yang L."/>
            <person name="Zheng W."/>
            <person name="Tian Y."/>
            <person name="Yu Z."/>
            <person name="Xu H.Jr."/>
            <person name="Zheng T."/>
        </authorList>
    </citation>
    <scope>NUCLEOTIDE SEQUENCE [LARGE SCALE GENOMIC DNA]</scope>
    <source>
        <strain evidence="2 3">KD52</strain>
    </source>
</reference>
<comment type="caution">
    <text evidence="2">The sequence shown here is derived from an EMBL/GenBank/DDBJ whole genome shotgun (WGS) entry which is preliminary data.</text>
</comment>
<dbReference type="Proteomes" id="UP000029736">
    <property type="component" value="Unassembled WGS sequence"/>
</dbReference>
<protein>
    <recommendedName>
        <fullName evidence="4">DUF4861 domain-containing protein</fullName>
    </recommendedName>
</protein>
<organism evidence="2 3">
    <name type="scientific">Phaeodactylibacter xiamenensis</name>
    <dbReference type="NCBI Taxonomy" id="1524460"/>
    <lineage>
        <taxon>Bacteria</taxon>
        <taxon>Pseudomonadati</taxon>
        <taxon>Bacteroidota</taxon>
        <taxon>Saprospiria</taxon>
        <taxon>Saprospirales</taxon>
        <taxon>Haliscomenobacteraceae</taxon>
        <taxon>Phaeodactylibacter</taxon>
    </lineage>
</organism>
<evidence type="ECO:0000313" key="3">
    <source>
        <dbReference type="Proteomes" id="UP000029736"/>
    </source>
</evidence>
<feature type="chain" id="PRO_5001939760" description="DUF4861 domain-containing protein" evidence="1">
    <location>
        <begin position="30"/>
        <end position="413"/>
    </location>
</feature>
<evidence type="ECO:0000313" key="2">
    <source>
        <dbReference type="EMBL" id="KGE86260.1"/>
    </source>
</evidence>
<dbReference type="EMBL" id="JPOS01000081">
    <property type="protein sequence ID" value="KGE86260.1"/>
    <property type="molecule type" value="Genomic_DNA"/>
</dbReference>
<dbReference type="AlphaFoldDB" id="A0A098S2A4"/>
<evidence type="ECO:0000256" key="1">
    <source>
        <dbReference type="SAM" id="SignalP"/>
    </source>
</evidence>
<dbReference type="InterPro" id="IPR032342">
    <property type="entry name" value="DUF4861"/>
</dbReference>
<feature type="signal peptide" evidence="1">
    <location>
        <begin position="1"/>
        <end position="29"/>
    </location>
</feature>
<accession>A0A098S2A4</accession>
<dbReference type="RefSeq" id="WP_160213874.1">
    <property type="nucleotide sequence ID" value="NZ_JBKAGJ010000013.1"/>
</dbReference>
<dbReference type="OrthoDB" id="846806at2"/>
<dbReference type="PROSITE" id="PS51257">
    <property type="entry name" value="PROKAR_LIPOPROTEIN"/>
    <property type="match status" value="1"/>
</dbReference>
<sequence>MRIPSFSYLRFFGAGLALSLLSSCGADQAAGNSDDYTITVSNPETTTFKDAGFEAAIPENSKPGWALYDAGAEAWLPAQQDDLDGDGTPETLFFLTDLKGKSSRSLSYQPAPDSFEASQRSQIVFKVQDRPFAPETAREMLADYTQREALTVPGDLTPQNMWVMFEGPVWENDLVAYRFYMDDRFRTDIYGKKVRDMVMDTVGWDYHDLKDWGSDILKVGNSLGIGSPAIWYREKAYALSKTAKKDIDIIANGPLRSILRVNFEGLEVDTFRLDLTVDFEIQAGHQWTEVRMQSKTPLPDGMKFATGIVKHTDQINAKRYDGVQTYYNWDNQSYHGQQLGFALMAKESQEPVLYDSELDHLMILNASNEAATYRFMAVWEEDPMQIRGIREFREHLEQEAAQWGTAFRMESNK</sequence>
<keyword evidence="3" id="KW-1185">Reference proteome</keyword>